<dbReference type="InterPro" id="IPR026585">
    <property type="entry name" value="GlgE"/>
</dbReference>
<accession>A0A0F6VZU5</accession>
<protein>
    <recommendedName>
        <fullName evidence="6">Alpha-1,4-glucan:maltose-1-phosphate maltosyltransferase</fullName>
        <shortName evidence="6">GMPMT</shortName>
        <ecNumber evidence="6">2.4.99.16</ecNumber>
    </recommendedName>
    <alternativeName>
        <fullName evidence="6">(1-&gt;4)-alpha-D-glucan:maltose-1-phosphate alpha-D-maltosyltransferase</fullName>
    </alternativeName>
</protein>
<dbReference type="InterPro" id="IPR013780">
    <property type="entry name" value="Glyco_hydro_b"/>
</dbReference>
<dbReference type="HAMAP" id="MF_02124">
    <property type="entry name" value="GlgE"/>
    <property type="match status" value="1"/>
</dbReference>
<dbReference type="InterPro" id="IPR049171">
    <property type="entry name" value="GLGE_C"/>
</dbReference>
<dbReference type="Gene3D" id="3.20.20.80">
    <property type="entry name" value="Glycosidases"/>
    <property type="match status" value="1"/>
</dbReference>
<feature type="compositionally biased region" description="Low complexity" evidence="7">
    <location>
        <begin position="1"/>
        <end position="15"/>
    </location>
</feature>
<evidence type="ECO:0000313" key="9">
    <source>
        <dbReference type="EMBL" id="AKF03862.1"/>
    </source>
</evidence>
<comment type="subunit">
    <text evidence="1 6">Homodimer.</text>
</comment>
<dbReference type="Gene3D" id="1.20.58.80">
    <property type="entry name" value="Phosphotransferase system, lactose/cellobiose-type IIA subunit"/>
    <property type="match status" value="1"/>
</dbReference>
<keyword evidence="3 6" id="KW-0808">Transferase</keyword>
<evidence type="ECO:0000256" key="4">
    <source>
        <dbReference type="ARBA" id="ARBA00023277"/>
    </source>
</evidence>
<feature type="active site" description="Nucleophile" evidence="6">
    <location>
        <position position="406"/>
    </location>
</feature>
<dbReference type="Proteomes" id="UP000034883">
    <property type="component" value="Chromosome"/>
</dbReference>
<evidence type="ECO:0000313" key="10">
    <source>
        <dbReference type="Proteomes" id="UP000034883"/>
    </source>
</evidence>
<dbReference type="GO" id="GO:0004553">
    <property type="term" value="F:hydrolase activity, hydrolyzing O-glycosyl compounds"/>
    <property type="evidence" value="ECO:0007669"/>
    <property type="project" value="InterPro"/>
</dbReference>
<proteinExistence type="inferred from homology"/>
<dbReference type="AlphaFoldDB" id="A0A0F6VZU5"/>
<evidence type="ECO:0000256" key="3">
    <source>
        <dbReference type="ARBA" id="ARBA00022679"/>
    </source>
</evidence>
<dbReference type="InterPro" id="IPR006047">
    <property type="entry name" value="GH13_cat_dom"/>
</dbReference>
<dbReference type="EC" id="2.4.99.16" evidence="6"/>
<dbReference type="InterPro" id="IPR021828">
    <property type="entry name" value="GlgE_dom_N/S"/>
</dbReference>
<dbReference type="SMART" id="SM00642">
    <property type="entry name" value="Aamy"/>
    <property type="match status" value="1"/>
</dbReference>
<gene>
    <name evidence="6" type="primary">glgE</name>
    <name evidence="9" type="ORF">DB32_001011</name>
</gene>
<evidence type="ECO:0000256" key="1">
    <source>
        <dbReference type="ARBA" id="ARBA00011738"/>
    </source>
</evidence>
<dbReference type="InterPro" id="IPR013783">
    <property type="entry name" value="Ig-like_fold"/>
</dbReference>
<keyword evidence="2 6" id="KW-0328">Glycosyltransferase</keyword>
<evidence type="ECO:0000256" key="6">
    <source>
        <dbReference type="HAMAP-Rule" id="MF_02124"/>
    </source>
</evidence>
<dbReference type="SUPFAM" id="SSF51445">
    <property type="entry name" value="(Trans)glycosidases"/>
    <property type="match status" value="1"/>
</dbReference>
<dbReference type="Pfam" id="PF21702">
    <property type="entry name" value="GLGE_C"/>
    <property type="match status" value="1"/>
</dbReference>
<comment type="similarity">
    <text evidence="6">Belongs to the glycosyl hydrolase 13 family. GlgE subfamily.</text>
</comment>
<dbReference type="PANTHER" id="PTHR47786">
    <property type="entry name" value="ALPHA-1,4-GLUCAN:MALTOSE-1-PHOSPHATE MALTOSYLTRANSFERASE"/>
    <property type="match status" value="1"/>
</dbReference>
<evidence type="ECO:0000256" key="2">
    <source>
        <dbReference type="ARBA" id="ARBA00022676"/>
    </source>
</evidence>
<feature type="site" description="Transition state stabilizer" evidence="6">
    <location>
        <position position="493"/>
    </location>
</feature>
<dbReference type="Gene3D" id="2.60.40.10">
    <property type="entry name" value="Immunoglobulins"/>
    <property type="match status" value="1"/>
</dbReference>
<dbReference type="InterPro" id="IPR017853">
    <property type="entry name" value="GH"/>
</dbReference>
<reference evidence="9 10" key="1">
    <citation type="submission" date="2015-03" db="EMBL/GenBank/DDBJ databases">
        <title>Genome assembly of Sandaracinus amylolyticus DSM 53668.</title>
        <authorList>
            <person name="Sharma G."/>
            <person name="Subramanian S."/>
        </authorList>
    </citation>
    <scope>NUCLEOTIDE SEQUENCE [LARGE SCALE GENOMIC DNA]</scope>
    <source>
        <strain evidence="9 10">DSM 53668</strain>
    </source>
</reference>
<feature type="active site" description="Proton donor" evidence="6">
    <location>
        <position position="435"/>
    </location>
</feature>
<feature type="binding site" evidence="6">
    <location>
        <position position="370"/>
    </location>
    <ligand>
        <name>alpha-maltose 1-phosphate</name>
        <dbReference type="ChEBI" id="CHEBI:63576"/>
    </ligand>
</feature>
<dbReference type="SUPFAM" id="SSF51011">
    <property type="entry name" value="Glycosyl hydrolase domain"/>
    <property type="match status" value="1"/>
</dbReference>
<feature type="binding site" evidence="6">
    <location>
        <position position="335"/>
    </location>
    <ligand>
        <name>alpha-maltose 1-phosphate</name>
        <dbReference type="ChEBI" id="CHEBI:63576"/>
    </ligand>
</feature>
<feature type="region of interest" description="Disordered" evidence="7">
    <location>
        <begin position="1"/>
        <end position="27"/>
    </location>
</feature>
<feature type="binding site" evidence="6">
    <location>
        <position position="407"/>
    </location>
    <ligand>
        <name>alpha-maltose 1-phosphate</name>
        <dbReference type="ChEBI" id="CHEBI:63576"/>
    </ligand>
</feature>
<dbReference type="Gene3D" id="2.60.40.1180">
    <property type="entry name" value="Golgi alpha-mannosidase II"/>
    <property type="match status" value="1"/>
</dbReference>
<dbReference type="Pfam" id="PF11896">
    <property type="entry name" value="GlgE_dom_N_S"/>
    <property type="match status" value="1"/>
</dbReference>
<dbReference type="GO" id="GO:0016758">
    <property type="term" value="F:hexosyltransferase activity"/>
    <property type="evidence" value="ECO:0007669"/>
    <property type="project" value="UniProtKB-UniRule"/>
</dbReference>
<comment type="function">
    <text evidence="6">Maltosyltransferase that uses maltose 1-phosphate (M1P) as the sugar donor to elongate linear or branched alpha-(1-&gt;4)-glucans. Is involved in a branched alpha-glucan biosynthetic pathway from trehalose, together with TreS, Mak and GlgB.</text>
</comment>
<feature type="binding site" evidence="6">
    <location>
        <position position="275"/>
    </location>
    <ligand>
        <name>alpha-maltose 1-phosphate</name>
        <dbReference type="ChEBI" id="CHEBI:63576"/>
    </ligand>
</feature>
<feature type="domain" description="Glycosyl hydrolase family 13 catalytic" evidence="8">
    <location>
        <begin position="224"/>
        <end position="557"/>
    </location>
</feature>
<evidence type="ECO:0000259" key="8">
    <source>
        <dbReference type="SMART" id="SM00642"/>
    </source>
</evidence>
<evidence type="ECO:0000256" key="7">
    <source>
        <dbReference type="SAM" id="MobiDB-lite"/>
    </source>
</evidence>
<keyword evidence="10" id="KW-1185">Reference proteome</keyword>
<dbReference type="GO" id="GO:0030979">
    <property type="term" value="P:alpha-glucan biosynthetic process"/>
    <property type="evidence" value="ECO:0007669"/>
    <property type="project" value="UniProtKB-UniRule"/>
</dbReference>
<organism evidence="9 10">
    <name type="scientific">Sandaracinus amylolyticus</name>
    <dbReference type="NCBI Taxonomy" id="927083"/>
    <lineage>
        <taxon>Bacteria</taxon>
        <taxon>Pseudomonadati</taxon>
        <taxon>Myxococcota</taxon>
        <taxon>Polyangia</taxon>
        <taxon>Polyangiales</taxon>
        <taxon>Sandaracinaceae</taxon>
        <taxon>Sandaracinus</taxon>
    </lineage>
</organism>
<dbReference type="CDD" id="cd11344">
    <property type="entry name" value="AmyAc_GlgE_like"/>
    <property type="match status" value="1"/>
</dbReference>
<evidence type="ECO:0000256" key="5">
    <source>
        <dbReference type="ARBA" id="ARBA00048735"/>
    </source>
</evidence>
<dbReference type="RefSeq" id="WP_205627025.1">
    <property type="nucleotide sequence ID" value="NZ_CP011125.1"/>
</dbReference>
<comment type="catalytic activity">
    <reaction evidence="5 6">
        <text>alpha-maltose 1-phosphate + [(1-&gt;4)-alpha-D-glucosyl](n) = [(1-&gt;4)-alpha-D-glucosyl](n+2) + phosphate</text>
        <dbReference type="Rhea" id="RHEA:42692"/>
        <dbReference type="Rhea" id="RHEA-COMP:9584"/>
        <dbReference type="Rhea" id="RHEA-COMP:10183"/>
        <dbReference type="ChEBI" id="CHEBI:15444"/>
        <dbReference type="ChEBI" id="CHEBI:43474"/>
        <dbReference type="ChEBI" id="CHEBI:63576"/>
        <dbReference type="EC" id="2.4.99.16"/>
    </reaction>
</comment>
<dbReference type="EMBL" id="CP011125">
    <property type="protein sequence ID" value="AKF03862.1"/>
    <property type="molecule type" value="Genomic_DNA"/>
</dbReference>
<dbReference type="STRING" id="927083.DB32_001011"/>
<feature type="binding site" evidence="6">
    <location>
        <begin position="547"/>
        <end position="548"/>
    </location>
    <ligand>
        <name>alpha-maltose 1-phosphate</name>
        <dbReference type="ChEBI" id="CHEBI:63576"/>
    </ligand>
</feature>
<sequence>MATTQQRAATTAKATSSPSTDVPMPDEGRHRVVVFDVEPRVDRGSFDVKRIEGDVLRVVAVLVADGHDRVRGVLRSKRPGSSRWVETPMRARGNDRFEAELALDAIGRWELAVEGWIDDLETWRHGLERKAEVGEVSDVDLAIGAALIERAASRCGNGSGEGDRELLERAAKAIADPRAARDERVRLALSASTAELCARHPERALATRSESWGVLVDPPHARFASWYELFPRSTGEDGRHGTFRTAEAWLPYVAEMGFDVLYLPPIHPIGIAFRKGPNNTLTAGPTDPGSPWAIGGAEGGHTAVHPDLGTLADFDRFVASARDHGLKIALDVAFQASPDHPWVTEHPEWFRHRPDGTIQYAENPPKKYQDVYPFDFECEDWRNLWRALRDVFEFWIARGVTIFRVDNPHTKPIPFWRWCIASLKSAHPEVTFLSEAFTRPALMYSLAKAGFTQGYTYFTWRNTKHELESYLRELTKTDVAEYFRPSFWPNTPDILPEDLQYGGRAAFLARLVMAATMSSHYGIYGPAFELMDHVARPGSGEYLDNEKYQLKRWDRDRPDSLRRAISLINRIRREHPALQRNDGVVIHRTDNDMLLCFSKSHGEDAVLVVVNLDFHHRQSGWVDLDLDVLGLDPHTTFQAHDLLGGGRYLWHGGRNYVEVDPHAMPAHVFALRRRVRTERDFDYFL</sequence>
<dbReference type="PANTHER" id="PTHR47786:SF2">
    <property type="entry name" value="GLYCOSYL HYDROLASE FAMILY 13 CATALYTIC DOMAIN-CONTAINING PROTEIN"/>
    <property type="match status" value="1"/>
</dbReference>
<name>A0A0F6VZU5_9BACT</name>
<keyword evidence="4 6" id="KW-0119">Carbohydrate metabolism</keyword>
<dbReference type="KEGG" id="samy:DB32_001011"/>